<sequence>MHRDIKLIRSILTKLEESTEGVFLNSFDFEDFTNEEVEYHFILLHQAKMIDTIHGRPTTLTWDGYEYLDIIRIPFIRDVIDRNGLLPFDVLKEIAMDRIGIS</sequence>
<reference evidence="1" key="1">
    <citation type="submission" date="2020-09" db="EMBL/GenBank/DDBJ databases">
        <title>A novel bacterium of genus Hazenella, isolated from South China Sea.</title>
        <authorList>
            <person name="Huang H."/>
            <person name="Mo K."/>
            <person name="Hu Y."/>
        </authorList>
    </citation>
    <scope>NUCLEOTIDE SEQUENCE</scope>
    <source>
        <strain evidence="1">IB182357</strain>
    </source>
</reference>
<dbReference type="RefSeq" id="WP_191142724.1">
    <property type="nucleotide sequence ID" value="NZ_JACXAH010000036.1"/>
</dbReference>
<evidence type="ECO:0000313" key="1">
    <source>
        <dbReference type="EMBL" id="MBD1373727.1"/>
    </source>
</evidence>
<dbReference type="Proteomes" id="UP000661691">
    <property type="component" value="Unassembled WGS sequence"/>
</dbReference>
<dbReference type="Pfam" id="PF10711">
    <property type="entry name" value="DUF2513"/>
    <property type="match status" value="1"/>
</dbReference>
<name>A0A926RVE3_9BACL</name>
<dbReference type="InterPro" id="IPR019650">
    <property type="entry name" value="DUF2513"/>
</dbReference>
<protein>
    <submittedName>
        <fullName evidence="1">DUF2513 domain-containing protein</fullName>
    </submittedName>
</protein>
<organism evidence="1 2">
    <name type="scientific">Polycladospora coralii</name>
    <dbReference type="NCBI Taxonomy" id="2771432"/>
    <lineage>
        <taxon>Bacteria</taxon>
        <taxon>Bacillati</taxon>
        <taxon>Bacillota</taxon>
        <taxon>Bacilli</taxon>
        <taxon>Bacillales</taxon>
        <taxon>Thermoactinomycetaceae</taxon>
        <taxon>Polycladospora</taxon>
    </lineage>
</organism>
<proteinExistence type="predicted"/>
<dbReference type="EMBL" id="JACXAH010000036">
    <property type="protein sequence ID" value="MBD1373727.1"/>
    <property type="molecule type" value="Genomic_DNA"/>
</dbReference>
<dbReference type="AlphaFoldDB" id="A0A926RVE3"/>
<evidence type="ECO:0000313" key="2">
    <source>
        <dbReference type="Proteomes" id="UP000661691"/>
    </source>
</evidence>
<accession>A0A926RVE3</accession>
<keyword evidence="2" id="KW-1185">Reference proteome</keyword>
<comment type="caution">
    <text evidence="1">The sequence shown here is derived from an EMBL/GenBank/DDBJ whole genome shotgun (WGS) entry which is preliminary data.</text>
</comment>
<gene>
    <name evidence="1" type="ORF">IC620_15380</name>
</gene>